<name>A0A7C9AGG0_OPUST</name>
<evidence type="ECO:0000313" key="1">
    <source>
        <dbReference type="EMBL" id="MBA4666596.1"/>
    </source>
</evidence>
<dbReference type="EMBL" id="GISG01232125">
    <property type="protein sequence ID" value="MBA4666596.1"/>
    <property type="molecule type" value="Transcribed_RNA"/>
</dbReference>
<accession>A0A7C9AGG0</accession>
<proteinExistence type="predicted"/>
<organism evidence="1">
    <name type="scientific">Opuntia streptacantha</name>
    <name type="common">Prickly pear cactus</name>
    <name type="synonym">Opuntia cardona</name>
    <dbReference type="NCBI Taxonomy" id="393608"/>
    <lineage>
        <taxon>Eukaryota</taxon>
        <taxon>Viridiplantae</taxon>
        <taxon>Streptophyta</taxon>
        <taxon>Embryophyta</taxon>
        <taxon>Tracheophyta</taxon>
        <taxon>Spermatophyta</taxon>
        <taxon>Magnoliopsida</taxon>
        <taxon>eudicotyledons</taxon>
        <taxon>Gunneridae</taxon>
        <taxon>Pentapetalae</taxon>
        <taxon>Caryophyllales</taxon>
        <taxon>Cactineae</taxon>
        <taxon>Cactaceae</taxon>
        <taxon>Opuntioideae</taxon>
        <taxon>Opuntia</taxon>
    </lineage>
</organism>
<dbReference type="AlphaFoldDB" id="A0A7C9AGG0"/>
<evidence type="ECO:0008006" key="2">
    <source>
        <dbReference type="Google" id="ProtNLM"/>
    </source>
</evidence>
<protein>
    <recommendedName>
        <fullName evidence="2">Pentatricopeptide repeat-containing protein</fullName>
    </recommendedName>
</protein>
<sequence>MKLVRLVQRPIFRSFSSSICFDSNKLLTAKKPELLTKIISILEKSDPIEPALDQVERILDPDIVSTVFSHRPSPQLGFRFLIWAMKRKWLQTWKLNNYIADMFVNENEGFELWWDTLEELRRCGINIPPDAFLVLVLGYWKAGNVEKAVESFENPAGNAKSMQ</sequence>
<reference evidence="1" key="1">
    <citation type="journal article" date="2013" name="J. Plant Res.">
        <title>Effect of fungi and light on seed germination of three Opuntia species from semiarid lands of central Mexico.</title>
        <authorList>
            <person name="Delgado-Sanchez P."/>
            <person name="Jimenez-Bremont J.F."/>
            <person name="Guerrero-Gonzalez Mde L."/>
            <person name="Flores J."/>
        </authorList>
    </citation>
    <scope>NUCLEOTIDE SEQUENCE</scope>
    <source>
        <tissue evidence="1">Cladode</tissue>
    </source>
</reference>
<reference evidence="1" key="2">
    <citation type="submission" date="2020-07" db="EMBL/GenBank/DDBJ databases">
        <authorList>
            <person name="Vera ALvarez R."/>
            <person name="Arias-Moreno D.M."/>
            <person name="Jimenez-Jacinto V."/>
            <person name="Jimenez-Bremont J.F."/>
            <person name="Swaminathan K."/>
            <person name="Moose S.P."/>
            <person name="Guerrero-Gonzalez M.L."/>
            <person name="Marino-Ramirez L."/>
            <person name="Landsman D."/>
            <person name="Rodriguez-Kessler M."/>
            <person name="Delgado-Sanchez P."/>
        </authorList>
    </citation>
    <scope>NUCLEOTIDE SEQUENCE</scope>
    <source>
        <tissue evidence="1">Cladode</tissue>
    </source>
</reference>